<sequence precursor="true">MKRALALFASIALVLSCAGLSSGQQTGVAGTYISKDNPREYLKLNPDGTFFLKQKVKSSGVEAKYQGIEGRYALSGKDLKLKLQDGGEATGTLDGTTFVDSAGTPWPKEGTGGPKMNREVRKGNK</sequence>
<keyword evidence="2" id="KW-0732">Signal</keyword>
<dbReference type="RefSeq" id="WP_011698395.1">
    <property type="nucleotide sequence ID" value="NC_008554.1"/>
</dbReference>
<name>A0LIH2_SYNFM</name>
<evidence type="ECO:0000256" key="2">
    <source>
        <dbReference type="SAM" id="SignalP"/>
    </source>
</evidence>
<dbReference type="HOGENOM" id="CLU_1991564_0_0_7"/>
<dbReference type="PROSITE" id="PS51257">
    <property type="entry name" value="PROKAR_LIPOPROTEIN"/>
    <property type="match status" value="1"/>
</dbReference>
<dbReference type="InParanoid" id="A0LIH2"/>
<evidence type="ECO:0000256" key="1">
    <source>
        <dbReference type="SAM" id="MobiDB-lite"/>
    </source>
</evidence>
<dbReference type="Proteomes" id="UP000001784">
    <property type="component" value="Chromosome"/>
</dbReference>
<feature type="chain" id="PRO_5002626796" description="Lipoprotein" evidence="2">
    <location>
        <begin position="24"/>
        <end position="125"/>
    </location>
</feature>
<protein>
    <recommendedName>
        <fullName evidence="5">Lipoprotein</fullName>
    </recommendedName>
</protein>
<feature type="signal peptide" evidence="2">
    <location>
        <begin position="1"/>
        <end position="23"/>
    </location>
</feature>
<dbReference type="KEGG" id="sfu:Sfum_1536"/>
<evidence type="ECO:0000313" key="3">
    <source>
        <dbReference type="EMBL" id="ABK17224.1"/>
    </source>
</evidence>
<reference evidence="3 4" key="1">
    <citation type="submission" date="2006-10" db="EMBL/GenBank/DDBJ databases">
        <title>Complete sequence of Syntrophobacter fumaroxidans MPOB.</title>
        <authorList>
            <consortium name="US DOE Joint Genome Institute"/>
            <person name="Copeland A."/>
            <person name="Lucas S."/>
            <person name="Lapidus A."/>
            <person name="Barry K."/>
            <person name="Detter J.C."/>
            <person name="Glavina del Rio T."/>
            <person name="Hammon N."/>
            <person name="Israni S."/>
            <person name="Pitluck S."/>
            <person name="Goltsman E.G."/>
            <person name="Martinez M."/>
            <person name="Schmutz J."/>
            <person name="Larimer F."/>
            <person name="Land M."/>
            <person name="Hauser L."/>
            <person name="Kyrpides N."/>
            <person name="Kim E."/>
            <person name="Boone D.R."/>
            <person name="Brockman F."/>
            <person name="Culley D."/>
            <person name="Ferry J."/>
            <person name="Gunsalus R."/>
            <person name="McInerney M.J."/>
            <person name="Morrison M."/>
            <person name="Plugge C."/>
            <person name="Rohlin L."/>
            <person name="Scholten J."/>
            <person name="Sieber J."/>
            <person name="Stams A.J.M."/>
            <person name="Worm P."/>
            <person name="Henstra A.M."/>
            <person name="Richardson P."/>
        </authorList>
    </citation>
    <scope>NUCLEOTIDE SEQUENCE [LARGE SCALE GENOMIC DNA]</scope>
    <source>
        <strain evidence="4">DSM 10017 / MPOB</strain>
    </source>
</reference>
<feature type="region of interest" description="Disordered" evidence="1">
    <location>
        <begin position="88"/>
        <end position="125"/>
    </location>
</feature>
<evidence type="ECO:0000313" key="4">
    <source>
        <dbReference type="Proteomes" id="UP000001784"/>
    </source>
</evidence>
<gene>
    <name evidence="3" type="ordered locus">Sfum_1536</name>
</gene>
<evidence type="ECO:0008006" key="5">
    <source>
        <dbReference type="Google" id="ProtNLM"/>
    </source>
</evidence>
<accession>A0LIH2</accession>
<dbReference type="EMBL" id="CP000478">
    <property type="protein sequence ID" value="ABK17224.1"/>
    <property type="molecule type" value="Genomic_DNA"/>
</dbReference>
<keyword evidence="4" id="KW-1185">Reference proteome</keyword>
<organism evidence="3 4">
    <name type="scientific">Syntrophobacter fumaroxidans (strain DSM 10017 / MPOB)</name>
    <dbReference type="NCBI Taxonomy" id="335543"/>
    <lineage>
        <taxon>Bacteria</taxon>
        <taxon>Pseudomonadati</taxon>
        <taxon>Thermodesulfobacteriota</taxon>
        <taxon>Syntrophobacteria</taxon>
        <taxon>Syntrophobacterales</taxon>
        <taxon>Syntrophobacteraceae</taxon>
        <taxon>Syntrophobacter</taxon>
    </lineage>
</organism>
<feature type="compositionally biased region" description="Basic and acidic residues" evidence="1">
    <location>
        <begin position="116"/>
        <end position="125"/>
    </location>
</feature>
<proteinExistence type="predicted"/>
<dbReference type="AlphaFoldDB" id="A0LIH2"/>